<comment type="caution">
    <text evidence="2">The sequence shown here is derived from an EMBL/GenBank/DDBJ whole genome shotgun (WGS) entry which is preliminary data.</text>
</comment>
<dbReference type="InterPro" id="IPR001387">
    <property type="entry name" value="Cro/C1-type_HTH"/>
</dbReference>
<dbReference type="InterPro" id="IPR043917">
    <property type="entry name" value="DUF5753"/>
</dbReference>
<sequence>MAIRGDSAAVAYLVGAELSARRAQAHKTIADAAKALGCSNAKIHNMESGRNQQRPDEVETLVRFYGSSQVDIDRLCALAASADDRAAWWAPWSDVVPDWLKTFVGLEGLATHAHIYAPQVLPALVQTSGYSLAATEGDMRVRADHNDRVVALRQERQRRVTENEDPLELEVFIEEAALDRPMGPPEVMTEQYQHLLELGDLPNVSLCLLPISIGRHDAIAGRFVLLDFAEASSIAYVEMRHGAVYLQESRVVDGYAKTVEQLRDVALSATATAEAIRERINA</sequence>
<dbReference type="Pfam" id="PF19054">
    <property type="entry name" value="DUF5753"/>
    <property type="match status" value="1"/>
</dbReference>
<dbReference type="OrthoDB" id="4285266at2"/>
<evidence type="ECO:0000259" key="1">
    <source>
        <dbReference type="PROSITE" id="PS50943"/>
    </source>
</evidence>
<dbReference type="InterPro" id="IPR010982">
    <property type="entry name" value="Lambda_DNA-bd_dom_sf"/>
</dbReference>
<dbReference type="PROSITE" id="PS50943">
    <property type="entry name" value="HTH_CROC1"/>
    <property type="match status" value="1"/>
</dbReference>
<dbReference type="EMBL" id="PSZC01000010">
    <property type="protein sequence ID" value="PPJ37315.1"/>
    <property type="molecule type" value="Genomic_DNA"/>
</dbReference>
<dbReference type="GO" id="GO:0003677">
    <property type="term" value="F:DNA binding"/>
    <property type="evidence" value="ECO:0007669"/>
    <property type="project" value="InterPro"/>
</dbReference>
<gene>
    <name evidence="2" type="ORF">C5E45_16375</name>
</gene>
<protein>
    <submittedName>
        <fullName evidence="2">Transcriptional regulator</fullName>
    </submittedName>
</protein>
<evidence type="ECO:0000313" key="2">
    <source>
        <dbReference type="EMBL" id="PPJ37315.1"/>
    </source>
</evidence>
<accession>A0A2S6AQ02</accession>
<reference evidence="2 3" key="1">
    <citation type="submission" date="2018-02" db="EMBL/GenBank/DDBJ databases">
        <title>8 Nocardia nova and 1 Nocardia cyriacigeorgica strain used for evolution to TMP-SMX.</title>
        <authorList>
            <person name="Mehta H."/>
            <person name="Weng J."/>
            <person name="Shamoo Y."/>
        </authorList>
    </citation>
    <scope>NUCLEOTIDE SEQUENCE [LARGE SCALE GENOMIC DNA]</scope>
    <source>
        <strain evidence="2 3">MDA3139</strain>
    </source>
</reference>
<name>A0A2S6AQ02_9NOCA</name>
<dbReference type="SUPFAM" id="SSF47413">
    <property type="entry name" value="lambda repressor-like DNA-binding domains"/>
    <property type="match status" value="1"/>
</dbReference>
<dbReference type="Gene3D" id="1.10.260.40">
    <property type="entry name" value="lambda repressor-like DNA-binding domains"/>
    <property type="match status" value="1"/>
</dbReference>
<dbReference type="SMART" id="SM00530">
    <property type="entry name" value="HTH_XRE"/>
    <property type="match status" value="1"/>
</dbReference>
<organism evidence="2 3">
    <name type="scientific">Nocardia nova</name>
    <dbReference type="NCBI Taxonomy" id="37330"/>
    <lineage>
        <taxon>Bacteria</taxon>
        <taxon>Bacillati</taxon>
        <taxon>Actinomycetota</taxon>
        <taxon>Actinomycetes</taxon>
        <taxon>Mycobacteriales</taxon>
        <taxon>Nocardiaceae</taxon>
        <taxon>Nocardia</taxon>
    </lineage>
</organism>
<feature type="domain" description="HTH cro/C1-type" evidence="1">
    <location>
        <begin position="18"/>
        <end position="72"/>
    </location>
</feature>
<dbReference type="Pfam" id="PF13560">
    <property type="entry name" value="HTH_31"/>
    <property type="match status" value="1"/>
</dbReference>
<evidence type="ECO:0000313" key="3">
    <source>
        <dbReference type="Proteomes" id="UP000239874"/>
    </source>
</evidence>
<dbReference type="Proteomes" id="UP000239874">
    <property type="component" value="Unassembled WGS sequence"/>
</dbReference>
<proteinExistence type="predicted"/>
<dbReference type="AlphaFoldDB" id="A0A2S6AQ02"/>